<reference evidence="1" key="1">
    <citation type="submission" date="2020-08" db="EMBL/GenBank/DDBJ databases">
        <title>Bridging the membrane lipid divide: bacteria of the FCB group superphylum have the potential to synthesize archaeal ether lipids.</title>
        <authorList>
            <person name="Villanueva L."/>
            <person name="von Meijenfeldt F.A.B."/>
            <person name="Westbye A.B."/>
            <person name="Yadav S."/>
            <person name="Hopmans E.C."/>
            <person name="Dutilh B.E."/>
            <person name="Sinninghe Damste J.S."/>
        </authorList>
    </citation>
    <scope>NUCLEOTIDE SEQUENCE</scope>
    <source>
        <strain evidence="1">NIOZ-UU159</strain>
    </source>
</reference>
<organism evidence="1">
    <name type="scientific">Virus NIOZ-UU159</name>
    <dbReference type="NCBI Taxonomy" id="2763270"/>
    <lineage>
        <taxon>Viruses</taxon>
    </lineage>
</organism>
<evidence type="ECO:0000313" key="1">
    <source>
        <dbReference type="EMBL" id="QPI16832.1"/>
    </source>
</evidence>
<sequence length="182" mass="21586">MSNINISELVNDNVNIVEIYFVNKQNDNNVISVKMPRDIEDRINKAYKKTKEEKYKMYYMKDKVYTYELSNDNQYVTSKTKKLDTFYKTKKSNIYIISSKIDKYPQYVFSCTNDIDNISEVTIKEYKISNRISIIIKNEVNENIKTLLIEYKHSTNVEMDKITEIVNKLVKNIEVILNSEDI</sequence>
<name>A0A7S9SUY9_9VIRU</name>
<accession>A0A7S9SUY9</accession>
<protein>
    <submittedName>
        <fullName evidence="1">Uncharacterized protein</fullName>
    </submittedName>
</protein>
<gene>
    <name evidence="1" type="ORF">NIOZUU159_00329</name>
</gene>
<dbReference type="EMBL" id="MW030608">
    <property type="protein sequence ID" value="QPI16832.1"/>
    <property type="molecule type" value="Genomic_DNA"/>
</dbReference>
<proteinExistence type="predicted"/>